<evidence type="ECO:0000313" key="3">
    <source>
        <dbReference type="Proteomes" id="UP000774617"/>
    </source>
</evidence>
<evidence type="ECO:0000313" key="2">
    <source>
        <dbReference type="EMBL" id="KAH7000828.1"/>
    </source>
</evidence>
<sequence>MVQFTTVTTTLLALAGIVAAMPAPSAEKPALEGIPVGAADGIYLGSLKADGSTQWDFIGPDSSTTPSSGLLVDDDSDSPVLAKRDGVTCSGFGVNADDANRAQGKLADMCGGGYYFNSRSIAQVSGGAVAYACNYGNGQTCHSGDVWSFFAQVNSKCGFTNGASAGAGWYSVNSWKAAYGRTTTGSGFC</sequence>
<keyword evidence="3" id="KW-1185">Reference proteome</keyword>
<evidence type="ECO:0008006" key="4">
    <source>
        <dbReference type="Google" id="ProtNLM"/>
    </source>
</evidence>
<feature type="signal peptide" evidence="1">
    <location>
        <begin position="1"/>
        <end position="20"/>
    </location>
</feature>
<reference evidence="2 3" key="1">
    <citation type="journal article" date="2021" name="Nat. Commun.">
        <title>Genetic determinants of endophytism in the Arabidopsis root mycobiome.</title>
        <authorList>
            <person name="Mesny F."/>
            <person name="Miyauchi S."/>
            <person name="Thiergart T."/>
            <person name="Pickel B."/>
            <person name="Atanasova L."/>
            <person name="Karlsson M."/>
            <person name="Huettel B."/>
            <person name="Barry K.W."/>
            <person name="Haridas S."/>
            <person name="Chen C."/>
            <person name="Bauer D."/>
            <person name="Andreopoulos W."/>
            <person name="Pangilinan J."/>
            <person name="LaButti K."/>
            <person name="Riley R."/>
            <person name="Lipzen A."/>
            <person name="Clum A."/>
            <person name="Drula E."/>
            <person name="Henrissat B."/>
            <person name="Kohler A."/>
            <person name="Grigoriev I.V."/>
            <person name="Martin F.M."/>
            <person name="Hacquard S."/>
        </authorList>
    </citation>
    <scope>NUCLEOTIDE SEQUENCE [LARGE SCALE GENOMIC DNA]</scope>
    <source>
        <strain evidence="2 3">MPI-SDFR-AT-0080</strain>
    </source>
</reference>
<feature type="chain" id="PRO_5045556756" description="Secreted protein" evidence="1">
    <location>
        <begin position="21"/>
        <end position="189"/>
    </location>
</feature>
<name>A0ABQ8FP43_9PEZI</name>
<keyword evidence="1" id="KW-0732">Signal</keyword>
<gene>
    <name evidence="2" type="ORF">B0J12DRAFT_612083</name>
</gene>
<comment type="caution">
    <text evidence="2">The sequence shown here is derived from an EMBL/GenBank/DDBJ whole genome shotgun (WGS) entry which is preliminary data.</text>
</comment>
<dbReference type="EMBL" id="JAGTJR010000164">
    <property type="protein sequence ID" value="KAH7000828.1"/>
    <property type="molecule type" value="Genomic_DNA"/>
</dbReference>
<organism evidence="2 3">
    <name type="scientific">Macrophomina phaseolina</name>
    <dbReference type="NCBI Taxonomy" id="35725"/>
    <lineage>
        <taxon>Eukaryota</taxon>
        <taxon>Fungi</taxon>
        <taxon>Dikarya</taxon>
        <taxon>Ascomycota</taxon>
        <taxon>Pezizomycotina</taxon>
        <taxon>Dothideomycetes</taxon>
        <taxon>Dothideomycetes incertae sedis</taxon>
        <taxon>Botryosphaeriales</taxon>
        <taxon>Botryosphaeriaceae</taxon>
        <taxon>Macrophomina</taxon>
    </lineage>
</organism>
<proteinExistence type="predicted"/>
<dbReference type="Proteomes" id="UP000774617">
    <property type="component" value="Unassembled WGS sequence"/>
</dbReference>
<protein>
    <recommendedName>
        <fullName evidence="4">Secreted protein</fullName>
    </recommendedName>
</protein>
<accession>A0ABQ8FP43</accession>
<evidence type="ECO:0000256" key="1">
    <source>
        <dbReference type="SAM" id="SignalP"/>
    </source>
</evidence>